<feature type="region of interest" description="Disordered" evidence="1">
    <location>
        <begin position="52"/>
        <end position="76"/>
    </location>
</feature>
<protein>
    <recommendedName>
        <fullName evidence="5">Transmembrane protein</fullName>
    </recommendedName>
</protein>
<feature type="transmembrane region" description="Helical" evidence="2">
    <location>
        <begin position="107"/>
        <end position="125"/>
    </location>
</feature>
<dbReference type="EMBL" id="LC625835">
    <property type="protein sequence ID" value="BCU02703.1"/>
    <property type="molecule type" value="Genomic_DNA"/>
</dbReference>
<name>A0A811BLT3_9VIRU</name>
<accession>A0A811BLT3</accession>
<keyword evidence="2" id="KW-0812">Transmembrane</keyword>
<evidence type="ECO:0000256" key="2">
    <source>
        <dbReference type="SAM" id="Phobius"/>
    </source>
</evidence>
<proteinExistence type="predicted"/>
<feature type="transmembrane region" description="Helical" evidence="2">
    <location>
        <begin position="84"/>
        <end position="101"/>
    </location>
</feature>
<dbReference type="Proteomes" id="UP001253637">
    <property type="component" value="Segment"/>
</dbReference>
<feature type="transmembrane region" description="Helical" evidence="2">
    <location>
        <begin position="23"/>
        <end position="42"/>
    </location>
</feature>
<evidence type="ECO:0008006" key="5">
    <source>
        <dbReference type="Google" id="ProtNLM"/>
    </source>
</evidence>
<organism evidence="3 4">
    <name type="scientific">Pandoravirus japonicus</name>
    <dbReference type="NCBI Taxonomy" id="2823154"/>
    <lineage>
        <taxon>Viruses</taxon>
        <taxon>Pandoravirus</taxon>
    </lineage>
</organism>
<evidence type="ECO:0000313" key="3">
    <source>
        <dbReference type="EMBL" id="BCU02703.1"/>
    </source>
</evidence>
<evidence type="ECO:0000256" key="1">
    <source>
        <dbReference type="SAM" id="MobiDB-lite"/>
    </source>
</evidence>
<sequence length="128" mass="14657">MVVVVAVVWQGQNDIGRLLPRSAVRVVSLCCLPSAVALWAFVRAAHWSTRNNEPLAPGRKKTKKKRGTPHVRKKRMGQEKHRRSMISISFSFFYFFFFDEAEEDRRVLALFFRGLFVSVFARLVASAA</sequence>
<evidence type="ECO:0000313" key="4">
    <source>
        <dbReference type="Proteomes" id="UP001253637"/>
    </source>
</evidence>
<feature type="compositionally biased region" description="Basic residues" evidence="1">
    <location>
        <begin position="58"/>
        <end position="76"/>
    </location>
</feature>
<keyword evidence="2" id="KW-0472">Membrane</keyword>
<reference evidence="3" key="1">
    <citation type="submission" date="2021-04" db="EMBL/GenBank/DDBJ databases">
        <title>Draft Genome Sequence of Pandoravirus japonicus, Isolated from the Sabaishi River of Niigata, Japan.</title>
        <authorList>
            <person name="Hosokawa N."/>
            <person name="Takahashi H."/>
            <person name="Aoki K."/>
            <person name="Takemura M."/>
        </authorList>
    </citation>
    <scope>NUCLEOTIDE SEQUENCE</scope>
</reference>
<keyword evidence="2" id="KW-1133">Transmembrane helix</keyword>